<dbReference type="InterPro" id="IPR034733">
    <property type="entry name" value="AcCoA_carboxyl_beta"/>
</dbReference>
<gene>
    <name evidence="4" type="primary">accD</name>
    <name evidence="6" type="ORF">SAMN05444412_101395</name>
</gene>
<dbReference type="Gene3D" id="3.90.226.10">
    <property type="entry name" value="2-enoyl-CoA Hydratase, Chain A, domain 1"/>
    <property type="match status" value="1"/>
</dbReference>
<feature type="domain" description="CoA carboxyltransferase N-terminal" evidence="5">
    <location>
        <begin position="93"/>
        <end position="349"/>
    </location>
</feature>
<dbReference type="HAMAP" id="MF_01395">
    <property type="entry name" value="AcetylCoA_CT_beta"/>
    <property type="match status" value="1"/>
</dbReference>
<keyword evidence="2 4" id="KW-0276">Fatty acid metabolism</keyword>
<name>A0A1H3KHS0_9BACT</name>
<keyword evidence="4" id="KW-0067">ATP-binding</keyword>
<dbReference type="EC" id="2.1.3.15" evidence="4"/>
<dbReference type="GO" id="GO:0016740">
    <property type="term" value="F:transferase activity"/>
    <property type="evidence" value="ECO:0007669"/>
    <property type="project" value="UniProtKB-KW"/>
</dbReference>
<proteinExistence type="inferred from homology"/>
<evidence type="ECO:0000259" key="5">
    <source>
        <dbReference type="PROSITE" id="PS50980"/>
    </source>
</evidence>
<comment type="caution">
    <text evidence="4">Lacks conserved residue(s) required for the propagation of feature annotation.</text>
</comment>
<keyword evidence="3 4" id="KW-0275">Fatty acid biosynthesis</keyword>
<evidence type="ECO:0000256" key="4">
    <source>
        <dbReference type="HAMAP-Rule" id="MF_01395"/>
    </source>
</evidence>
<comment type="subcellular location">
    <subcellularLocation>
        <location evidence="4">Cytoplasm</location>
    </subcellularLocation>
</comment>
<keyword evidence="7" id="KW-1185">Reference proteome</keyword>
<keyword evidence="4" id="KW-0963">Cytoplasm</keyword>
<dbReference type="SUPFAM" id="SSF52096">
    <property type="entry name" value="ClpP/crotonase"/>
    <property type="match status" value="1"/>
</dbReference>
<comment type="catalytic activity">
    <reaction evidence="4">
        <text>N(6)-carboxybiotinyl-L-lysyl-[protein] + acetyl-CoA = N(6)-biotinyl-L-lysyl-[protein] + malonyl-CoA</text>
        <dbReference type="Rhea" id="RHEA:54728"/>
        <dbReference type="Rhea" id="RHEA-COMP:10505"/>
        <dbReference type="Rhea" id="RHEA-COMP:10506"/>
        <dbReference type="ChEBI" id="CHEBI:57288"/>
        <dbReference type="ChEBI" id="CHEBI:57384"/>
        <dbReference type="ChEBI" id="CHEBI:83144"/>
        <dbReference type="ChEBI" id="CHEBI:83145"/>
        <dbReference type="EC" id="2.1.3.15"/>
    </reaction>
</comment>
<evidence type="ECO:0000313" key="6">
    <source>
        <dbReference type="EMBL" id="SDY51697.1"/>
    </source>
</evidence>
<keyword evidence="1 4" id="KW-0808">Transferase</keyword>
<evidence type="ECO:0000256" key="1">
    <source>
        <dbReference type="ARBA" id="ARBA00022679"/>
    </source>
</evidence>
<evidence type="ECO:0000313" key="7">
    <source>
        <dbReference type="Proteomes" id="UP000199663"/>
    </source>
</evidence>
<dbReference type="PANTHER" id="PTHR42995:SF5">
    <property type="entry name" value="ACETYL-COENZYME A CARBOXYLASE CARBOXYL TRANSFERASE SUBUNIT BETA, CHLOROPLASTIC"/>
    <property type="match status" value="1"/>
</dbReference>
<protein>
    <recommendedName>
        <fullName evidence="4">Acetyl-coenzyme A carboxylase carboxyl transferase subunit beta</fullName>
        <shortName evidence="4">ACCase subunit beta</shortName>
        <shortName evidence="4">Acetyl-CoA carboxylase carboxyltransferase subunit beta</shortName>
        <ecNumber evidence="4">2.1.3.15</ecNumber>
    </recommendedName>
</protein>
<keyword evidence="4" id="KW-0443">Lipid metabolism</keyword>
<accession>A0A1H3KHS0</accession>
<dbReference type="PANTHER" id="PTHR42995">
    <property type="entry name" value="ACETYL-COENZYME A CARBOXYLASE CARBOXYL TRANSFERASE SUBUNIT BETA, CHLOROPLASTIC"/>
    <property type="match status" value="1"/>
</dbReference>
<comment type="subunit">
    <text evidence="4">Acetyl-CoA carboxylase is a heterohexamer composed of biotin carboxyl carrier protein (AccB), biotin carboxylase (AccC) and two subunits each of ACCase subunit alpha (AccA) and ACCase subunit beta (AccD).</text>
</comment>
<dbReference type="NCBIfam" id="TIGR00515">
    <property type="entry name" value="accD"/>
    <property type="match status" value="1"/>
</dbReference>
<dbReference type="PROSITE" id="PS50980">
    <property type="entry name" value="COA_CT_NTER"/>
    <property type="match status" value="1"/>
</dbReference>
<dbReference type="Proteomes" id="UP000199663">
    <property type="component" value="Unassembled WGS sequence"/>
</dbReference>
<comment type="caution">
    <text evidence="6">The sequence shown here is derived from an EMBL/GenBank/DDBJ whole genome shotgun (WGS) entry which is preliminary data.</text>
</comment>
<dbReference type="InterPro" id="IPR000438">
    <property type="entry name" value="Acetyl_CoA_COase_Trfase_b_su"/>
</dbReference>
<dbReference type="EMBL" id="FNQC01000001">
    <property type="protein sequence ID" value="SDY51697.1"/>
    <property type="molecule type" value="Genomic_DNA"/>
</dbReference>
<organism evidence="6 7">
    <name type="scientific">Rhodonellum ikkaensis</name>
    <dbReference type="NCBI Taxonomy" id="336829"/>
    <lineage>
        <taxon>Bacteria</taxon>
        <taxon>Pseudomonadati</taxon>
        <taxon>Bacteroidota</taxon>
        <taxon>Cytophagia</taxon>
        <taxon>Cytophagales</taxon>
        <taxon>Cytophagaceae</taxon>
        <taxon>Rhodonellum</taxon>
    </lineage>
</organism>
<keyword evidence="4" id="KW-0547">Nucleotide-binding</keyword>
<dbReference type="PRINTS" id="PR01070">
    <property type="entry name" value="ACCCTRFRASEB"/>
</dbReference>
<reference evidence="6 7" key="1">
    <citation type="submission" date="2016-10" db="EMBL/GenBank/DDBJ databases">
        <authorList>
            <person name="Varghese N."/>
            <person name="Submissions S."/>
        </authorList>
    </citation>
    <scope>NUCLEOTIDE SEQUENCE [LARGE SCALE GENOMIC DNA]</scope>
    <source>
        <strain evidence="6 7">DSM 17997</strain>
    </source>
</reference>
<evidence type="ECO:0000256" key="3">
    <source>
        <dbReference type="ARBA" id="ARBA00023160"/>
    </source>
</evidence>
<dbReference type="InterPro" id="IPR011762">
    <property type="entry name" value="COA_CT_N"/>
</dbReference>
<keyword evidence="4" id="KW-0444">Lipid biosynthesis</keyword>
<dbReference type="InterPro" id="IPR029045">
    <property type="entry name" value="ClpP/crotonase-like_dom_sf"/>
</dbReference>
<comment type="similarity">
    <text evidence="4">Belongs to the AccD/PCCB family.</text>
</comment>
<comment type="pathway">
    <text evidence="4">Lipid metabolism; malonyl-CoA biosynthesis; malonyl-CoA from acetyl-CoA: step 1/1.</text>
</comment>
<comment type="function">
    <text evidence="4">Component of the acetyl coenzyme A carboxylase (ACC) complex. Biotin carboxylase (BC) catalyzes the carboxylation of biotin on its carrier protein (BCCP) and then the CO(2) group is transferred by the transcarboxylase to acetyl-CoA to form malonyl-CoA.</text>
</comment>
<sequence length="349" mass="38860">MRGVFSAADVLISWNTQIRRPFWKDINHSASPKTQTYSPTYAVVFYLMDNTYKFVIPEAILQGSIRMKHMAWFKRTDKGIKTSTEEKKDTPDGLWFKTPKGNIVHTRELKNNSFVCPDDDYHVKIGSKEYFEILFDNNQFTEMDAGMKSADPLKFVDTKPYSSRVEATIEKTELNDAVRTAVGKINGLDLVVGCMDFAFIGGSMGAVVGEKIARAIDYSLKNKVPFLMISKSGGARMMEAGFSLMQMAKTSAKLALLNKAGIPYISLLTDPTTGGVTASYAMLGDFNIAEPGALIGFAGPRVIRETIGKDLPKGFQSAEFVLEHGFLDFIIDRRQLKNRLTTLLNLLNN</sequence>
<evidence type="ECO:0000256" key="2">
    <source>
        <dbReference type="ARBA" id="ARBA00022832"/>
    </source>
</evidence>
<dbReference type="Pfam" id="PF01039">
    <property type="entry name" value="Carboxyl_trans"/>
    <property type="match status" value="1"/>
</dbReference>